<dbReference type="Proteomes" id="UP000220669">
    <property type="component" value="Unassembled WGS sequence"/>
</dbReference>
<sequence length="2000" mass="228254">MPQTDFREKTGRFYNEMNDENYSPKATQEKLNFIADSIGQQPTREALLSPTGILYLLSILQNLELPPEGGPKQENAVQKTSAAFEANTVVQTRHEREKVRIDSFLSSSTVNTTRVNQPTPLNRTEKSDALQESSSGSSRRFYILAEEVHNLSLELHKLAYGIKELSNCTTEKETFQLGGTIEKTHFNTICQTATAKSNQVNKQDPIQSKEIKHFLFSSSSEKKKGTANSFSSGEAAQMLRKNFQAFFEKEYAQSHNSNDNVVSQQASFWEELTETFSSFFSQFEQTTYSEQQGGAPGDSIMDCFLSMMMRTFSVHYENPESVAQRTKRDVSWLINSHTSNHSETPKSTKTNPSDPENKPSTSEQKEFALKEDEVVFLSKISQLTSDLATRLDSFVQRIIPTFGIEAKPLSEQEQSLMTPTEAILMDEQSDRPTSLTDDFERKQVDQMNETIITKQLLPTRFPEPLPIFFYNNELFQRKNETSNVNKKLKEFFMKEQCANDTTPDVELLDIAQKWIRNKEIDKLERKHFLAYIILENYGIENVRWGEFISAGKLQDIFLQWKTNTLLEDYTYKEITGKTSQYDLSKTDPILVTAFNEYKKERDCIFAEFTKGVPHTIPSTQILSPIYHEDSLFHARGKTEEVNEEVWHFLASQKFSKDLTSSRELVQKVQEWIFAGKNYGTIIERQHQVAELICKVYGVTTENMSPTMARLYLLQWEDNNAQVGYSFREVEKEKDGESTKDQAAETENLEKKIADFIRENDIEVPQLNKKLPELDEKQKENQRIEISSLLAKNGMPYVYFDPKSLIQAVTQWLFFGIVNSELVHLVELDGTNSEPSNSLGIKETSPEALYAFKIKQLANVLLEKKEGEEISEELANDIVGEWLADTTKEETELQELRTKDEFIPSGVTSVWQSPKLLGKVEAFLRQESLLPPGRAIKETVLIAAGKWLMPEDNKNVFHKENLQAFVKVITKELNFYGGKGEEISDKVAEMMVRKWVFENILGGSFEEYLAKQIMEAPDPSVFTVSQLESDVYGACLSDFNRRIPVDEFRNQLIEQQHNFVMLWKNLIQTSLSVDINQLEKQDLISRSGLFPQMIGGKLLEFVGNPKEINDSQKRSLGAAFMDSVVEKKELRFVELQAILLPALLATAQLEPEALREAFTKGNYKEVALSTFFGYWKRGYFRVVEEQKAVNTLLQSYQKAALNWRSKKALAEEVIQACYDAGAPLVGDVILHPLGTPPFHQKTREEAIDYYLSGENPCPTLKRPLPVLEEKYKELTKNVADTYSRLDKKIIEIALHAMNSTESEFLFSQKTQIYEASAELRKETATSRGFPMWKNLSLKDTDLFMAKRGKEERVYGLKKLGKDLGYAVYRVDKDPELYNKHEFFAEKYVYTRDRLEFSVNKDSQLFSSLHSQALSAQEIFARGLGTLHYDKFYDRMYKSGDEKTRREKGIDILLGLIPFYDCVTGIIEKDAEKAVPACVMDVLLLLPIVGQTIAMTAKFGTGVLRELLKGGIKGGIKGVLRNSKYFLPTRAELLSLGIELIRYIDPGIETIYDISKLLPKLTHLKFRVQSTEIKNLVTSLEKLTKETSVASGSIVKARLPKGGPEVPVKLIDKRLYVQVINSNGDKFGQYYLLKNKQLEVYKGPVKFSEDQKKLINHVAVKINDDLNVYDRINANPQAYGEGNVRTVSDYPYKPDERLIQLNNQWVPVKETVIAEHGVRYDVEFEGILYPVNFNGAEWYFEAVTSPFLGKKVGNKIGKKLRNFETHSKPILFSAPDERGLVRDASGRTYIKIKKHYVPLILLDERAGRYHLVKKNANSPMMILRFHPEFNQFRVETVLERKIWEAELKLEYDKFEANYHRTGGPQPGGSQPGGPQPGGSQPGGSQQVALPQLDLSTRFSFIQEIDKLPIGPDRSDMWNAVRQASVMPPSNQMPLSQIMIQRLLVPMDLTVQPQKLTNFIPNRPNEVLASSLENEIYLKTSMMKNDLNPHLLHFLTSLSSIFK</sequence>
<feature type="region of interest" description="Disordered" evidence="1">
    <location>
        <begin position="1855"/>
        <end position="1884"/>
    </location>
</feature>
<evidence type="ECO:0000313" key="3">
    <source>
        <dbReference type="Proteomes" id="UP000220669"/>
    </source>
</evidence>
<feature type="compositionally biased region" description="Gly residues" evidence="1">
    <location>
        <begin position="1862"/>
        <end position="1879"/>
    </location>
</feature>
<feature type="region of interest" description="Disordered" evidence="1">
    <location>
        <begin position="110"/>
        <end position="133"/>
    </location>
</feature>
<proteinExistence type="predicted"/>
<evidence type="ECO:0000256" key="1">
    <source>
        <dbReference type="SAM" id="MobiDB-lite"/>
    </source>
</evidence>
<accession>A0AB36SBZ7</accession>
<organism evidence="2 3">
    <name type="scientific">Enterococcus durans</name>
    <dbReference type="NCBI Taxonomy" id="53345"/>
    <lineage>
        <taxon>Bacteria</taxon>
        <taxon>Bacillati</taxon>
        <taxon>Bacillota</taxon>
        <taxon>Bacilli</taxon>
        <taxon>Lactobacillales</taxon>
        <taxon>Enterococcaceae</taxon>
        <taxon>Enterococcus</taxon>
    </lineage>
</organism>
<feature type="compositionally biased region" description="Polar residues" evidence="1">
    <location>
        <begin position="336"/>
        <end position="362"/>
    </location>
</feature>
<name>A0AB36SBZ7_9ENTE</name>
<feature type="region of interest" description="Disordered" evidence="1">
    <location>
        <begin position="336"/>
        <end position="365"/>
    </location>
</feature>
<protein>
    <submittedName>
        <fullName evidence="2">Uncharacterized protein</fullName>
    </submittedName>
</protein>
<dbReference type="NCBIfam" id="NF033898">
    <property type="entry name" value="QWxxN_dom"/>
    <property type="match status" value="2"/>
</dbReference>
<gene>
    <name evidence="2" type="ORF">CRM96_06115</name>
</gene>
<evidence type="ECO:0000313" key="2">
    <source>
        <dbReference type="EMBL" id="PEH46512.1"/>
    </source>
</evidence>
<dbReference type="RefSeq" id="WP_016176718.1">
    <property type="nucleotide sequence ID" value="NZ_PDEB01000004.1"/>
</dbReference>
<dbReference type="EMBL" id="PDEB01000004">
    <property type="protein sequence ID" value="PEH46512.1"/>
    <property type="molecule type" value="Genomic_DNA"/>
</dbReference>
<reference evidence="2 3" key="1">
    <citation type="submission" date="2017-09" db="EMBL/GenBank/DDBJ databases">
        <title>FDA dAtabase for Regulatory Grade micrObial Sequences (FDA-ARGOS): Supporting development and validation of Infectious Disease Dx tests.</title>
        <authorList>
            <person name="Minogue T."/>
            <person name="Wolcott M."/>
            <person name="Wasieloski L."/>
            <person name="Aguilar W."/>
            <person name="Moore D."/>
            <person name="Tallon L.J."/>
            <person name="Sadzewicz L."/>
            <person name="Ott S."/>
            <person name="Zhao X."/>
            <person name="Nagaraj S."/>
            <person name="Vavikolanu K."/>
            <person name="Aluvathingal J."/>
            <person name="Nadendla S."/>
            <person name="Sichtig H."/>
        </authorList>
    </citation>
    <scope>NUCLEOTIDE SEQUENCE [LARGE SCALE GENOMIC DNA]</scope>
    <source>
        <strain evidence="2 3">FDAARGOS_396</strain>
    </source>
</reference>
<feature type="compositionally biased region" description="Polar residues" evidence="1">
    <location>
        <begin position="110"/>
        <end position="122"/>
    </location>
</feature>
<comment type="caution">
    <text evidence="2">The sequence shown here is derived from an EMBL/GenBank/DDBJ whole genome shotgun (WGS) entry which is preliminary data.</text>
</comment>